<evidence type="ECO:0000313" key="2">
    <source>
        <dbReference type="EMBL" id="GMN42091.1"/>
    </source>
</evidence>
<dbReference type="EMBL" id="BTGU01000013">
    <property type="protein sequence ID" value="GMN42091.1"/>
    <property type="molecule type" value="Genomic_DNA"/>
</dbReference>
<feature type="region of interest" description="Disordered" evidence="1">
    <location>
        <begin position="1"/>
        <end position="21"/>
    </location>
</feature>
<dbReference type="Proteomes" id="UP001187192">
    <property type="component" value="Unassembled WGS sequence"/>
</dbReference>
<name>A0AA88ADU8_FICCA</name>
<accession>A0AA88ADU8</accession>
<evidence type="ECO:0000313" key="3">
    <source>
        <dbReference type="Proteomes" id="UP001187192"/>
    </source>
</evidence>
<reference evidence="2" key="1">
    <citation type="submission" date="2023-07" db="EMBL/GenBank/DDBJ databases">
        <title>draft genome sequence of fig (Ficus carica).</title>
        <authorList>
            <person name="Takahashi T."/>
            <person name="Nishimura K."/>
        </authorList>
    </citation>
    <scope>NUCLEOTIDE SEQUENCE</scope>
</reference>
<proteinExistence type="predicted"/>
<comment type="caution">
    <text evidence="2">The sequence shown here is derived from an EMBL/GenBank/DDBJ whole genome shotgun (WGS) entry which is preliminary data.</text>
</comment>
<protein>
    <submittedName>
        <fullName evidence="2">Uncharacterized protein</fullName>
    </submittedName>
</protein>
<evidence type="ECO:0000256" key="1">
    <source>
        <dbReference type="SAM" id="MobiDB-lite"/>
    </source>
</evidence>
<dbReference type="AlphaFoldDB" id="A0AA88ADU8"/>
<sequence length="56" mass="6365">MRWKSDQLHPQPVHSASLPEKHRIEFRSGHCSLIAEESSQSRYATAIAASLPKEHQ</sequence>
<gene>
    <name evidence="2" type="ORF">TIFTF001_011302</name>
</gene>
<keyword evidence="3" id="KW-1185">Reference proteome</keyword>
<organism evidence="2 3">
    <name type="scientific">Ficus carica</name>
    <name type="common">Common fig</name>
    <dbReference type="NCBI Taxonomy" id="3494"/>
    <lineage>
        <taxon>Eukaryota</taxon>
        <taxon>Viridiplantae</taxon>
        <taxon>Streptophyta</taxon>
        <taxon>Embryophyta</taxon>
        <taxon>Tracheophyta</taxon>
        <taxon>Spermatophyta</taxon>
        <taxon>Magnoliopsida</taxon>
        <taxon>eudicotyledons</taxon>
        <taxon>Gunneridae</taxon>
        <taxon>Pentapetalae</taxon>
        <taxon>rosids</taxon>
        <taxon>fabids</taxon>
        <taxon>Rosales</taxon>
        <taxon>Moraceae</taxon>
        <taxon>Ficeae</taxon>
        <taxon>Ficus</taxon>
    </lineage>
</organism>